<feature type="region of interest" description="Disordered" evidence="15">
    <location>
        <begin position="23"/>
        <end position="72"/>
    </location>
</feature>
<feature type="binding site" evidence="14">
    <location>
        <position position="498"/>
    </location>
    <ligand>
        <name>ATP</name>
        <dbReference type="ChEBI" id="CHEBI:30616"/>
    </ligand>
</feature>
<evidence type="ECO:0000256" key="11">
    <source>
        <dbReference type="ARBA" id="ARBA00022842"/>
    </source>
</evidence>
<comment type="cofactor">
    <cofactor evidence="1">
        <name>Mg(2+)</name>
        <dbReference type="ChEBI" id="CHEBI:18420"/>
    </cofactor>
</comment>
<dbReference type="VEuPathDB" id="VectorBase:ACHR007640"/>
<dbReference type="EnsemblMetazoa" id="ACHR007640-RA">
    <property type="protein sequence ID" value="ACHR007640-PA"/>
    <property type="gene ID" value="ACHR007640"/>
</dbReference>
<dbReference type="GO" id="GO:0035556">
    <property type="term" value="P:intracellular signal transduction"/>
    <property type="evidence" value="ECO:0007669"/>
    <property type="project" value="TreeGrafter"/>
</dbReference>
<dbReference type="FunFam" id="3.30.200.20:FF:000003">
    <property type="entry name" value="Non-specific serine/threonine protein kinase"/>
    <property type="match status" value="1"/>
</dbReference>
<feature type="region of interest" description="Disordered" evidence="15">
    <location>
        <begin position="330"/>
        <end position="406"/>
    </location>
</feature>
<sequence length="754" mass="82204">MSASKEFERNEAIRKSIRLKAPVRMEVAGTNSTTNGTNTTTTTTTSAPPPITSPIGSRRPVSLMTSPLPSPRLLGVRERNLRNELDSPTPTAQRTTHHLLQRPTPAAKPLPPPSPATGRVEIRDSYSLKLSDITRTAANPPMVVGKVTGNGVATEQPSTTAETVDVHSLSVLQTLERQINTMEFDERMKQRRDLLLQPPGSPGSPIMNSTTVVSRRKDQRPVHYGELPSLLNTGISDVATGNGFGYLEREDRAGGGVNDDSDDDLANARQNAFKRGEEGRSSTGGATGYSKKPKATRIINRTVSDTKNAEAAVKTIRLKKLAPKPPVVVAVKPSAAPPPPQSTSTDKGKALGLVSGSGGRSGTSVAAGSSSATGSTSTTSSSTGSSGGTTGGTPSIIGSSGTGSKPAAITTEKKISAEVLKQFAAAQTQKVQVTDSVPGKRSHKRGSPNMQMRGTPARWRSGEEHIGKYKLLKTIGKGNFAKVKLAKHVPTNKEVAIKIIDKTQLNPSSLQKLYREVRIMKMLDHPNIVKLFQVIETEKTLYLVMEYASGGEVFDYLVAHGKMKEKEARAKFRQIVSAVQYCHQKRIIHRDLKAENLLLDSEMNIKIADFGFSNEFTPGSKLDTFCGSPPYAAPELFQGRKYDGPEVDVWSLGVILYTLVSGSLPFDGATLKELRERVLRGKYRIPFYMSTDCEVLLKKFLVLNPSKRANLETIMKDKWMNMGYEDDELKPYVEPLPDLKDQKRIETRHLYKTR</sequence>
<dbReference type="PANTHER" id="PTHR24346:SF82">
    <property type="entry name" value="KP78A-RELATED"/>
    <property type="match status" value="1"/>
</dbReference>
<dbReference type="Proteomes" id="UP000075881">
    <property type="component" value="Unassembled WGS sequence"/>
</dbReference>
<evidence type="ECO:0000256" key="10">
    <source>
        <dbReference type="ARBA" id="ARBA00022840"/>
    </source>
</evidence>
<evidence type="ECO:0000256" key="15">
    <source>
        <dbReference type="SAM" id="MobiDB-lite"/>
    </source>
</evidence>
<dbReference type="CDD" id="cd14072">
    <property type="entry name" value="STKc_MARK"/>
    <property type="match status" value="1"/>
</dbReference>
<feature type="domain" description="Protein kinase" evidence="16">
    <location>
        <begin position="469"/>
        <end position="720"/>
    </location>
</feature>
<dbReference type="GO" id="GO:0050321">
    <property type="term" value="F:tau-protein kinase activity"/>
    <property type="evidence" value="ECO:0007669"/>
    <property type="project" value="TreeGrafter"/>
</dbReference>
<dbReference type="AlphaFoldDB" id="A0A182KA53"/>
<dbReference type="GO" id="GO:0005737">
    <property type="term" value="C:cytoplasm"/>
    <property type="evidence" value="ECO:0007669"/>
    <property type="project" value="TreeGrafter"/>
</dbReference>
<protein>
    <recommendedName>
        <fullName evidence="3">non-specific serine/threonine protein kinase</fullName>
        <ecNumber evidence="3">2.7.11.1</ecNumber>
    </recommendedName>
</protein>
<feature type="region of interest" description="Disordered" evidence="15">
    <location>
        <begin position="427"/>
        <end position="458"/>
    </location>
</feature>
<feature type="compositionally biased region" description="Low complexity" evidence="15">
    <location>
        <begin position="362"/>
        <end position="384"/>
    </location>
</feature>
<feature type="region of interest" description="Disordered" evidence="15">
    <location>
        <begin position="272"/>
        <end position="302"/>
    </location>
</feature>
<reference evidence="17" key="2">
    <citation type="submission" date="2020-05" db="UniProtKB">
        <authorList>
            <consortium name="EnsemblMetazoa"/>
        </authorList>
    </citation>
    <scope>IDENTIFICATION</scope>
    <source>
        <strain evidence="17">ACHKN1017</strain>
    </source>
</reference>
<evidence type="ECO:0000313" key="18">
    <source>
        <dbReference type="Proteomes" id="UP000075881"/>
    </source>
</evidence>
<dbReference type="PROSITE" id="PS00108">
    <property type="entry name" value="PROTEIN_KINASE_ST"/>
    <property type="match status" value="1"/>
</dbReference>
<name>A0A182KA53_9DIPT</name>
<dbReference type="InterPro" id="IPR017441">
    <property type="entry name" value="Protein_kinase_ATP_BS"/>
</dbReference>
<keyword evidence="4" id="KW-0723">Serine/threonine-protein kinase</keyword>
<keyword evidence="11" id="KW-0460">Magnesium</keyword>
<feature type="compositionally biased region" description="Low complexity" evidence="15">
    <location>
        <begin position="392"/>
        <end position="404"/>
    </location>
</feature>
<organism evidence="17 18">
    <name type="scientific">Anopheles christyi</name>
    <dbReference type="NCBI Taxonomy" id="43041"/>
    <lineage>
        <taxon>Eukaryota</taxon>
        <taxon>Metazoa</taxon>
        <taxon>Ecdysozoa</taxon>
        <taxon>Arthropoda</taxon>
        <taxon>Hexapoda</taxon>
        <taxon>Insecta</taxon>
        <taxon>Pterygota</taxon>
        <taxon>Neoptera</taxon>
        <taxon>Endopterygota</taxon>
        <taxon>Diptera</taxon>
        <taxon>Nematocera</taxon>
        <taxon>Culicoidea</taxon>
        <taxon>Culicidae</taxon>
        <taxon>Anophelinae</taxon>
        <taxon>Anopheles</taxon>
    </lineage>
</organism>
<evidence type="ECO:0000256" key="2">
    <source>
        <dbReference type="ARBA" id="ARBA00006234"/>
    </source>
</evidence>
<evidence type="ECO:0000256" key="3">
    <source>
        <dbReference type="ARBA" id="ARBA00012513"/>
    </source>
</evidence>
<comment type="catalytic activity">
    <reaction evidence="12">
        <text>L-threonyl-[protein] + ATP = O-phospho-L-threonyl-[protein] + ADP + H(+)</text>
        <dbReference type="Rhea" id="RHEA:46608"/>
        <dbReference type="Rhea" id="RHEA-COMP:11060"/>
        <dbReference type="Rhea" id="RHEA-COMP:11605"/>
        <dbReference type="ChEBI" id="CHEBI:15378"/>
        <dbReference type="ChEBI" id="CHEBI:30013"/>
        <dbReference type="ChEBI" id="CHEBI:30616"/>
        <dbReference type="ChEBI" id="CHEBI:61977"/>
        <dbReference type="ChEBI" id="CHEBI:456216"/>
        <dbReference type="EC" id="2.7.11.1"/>
    </reaction>
</comment>
<evidence type="ECO:0000313" key="17">
    <source>
        <dbReference type="EnsemblMetazoa" id="ACHR007640-PA"/>
    </source>
</evidence>
<keyword evidence="9" id="KW-0418">Kinase</keyword>
<evidence type="ECO:0000256" key="12">
    <source>
        <dbReference type="ARBA" id="ARBA00047899"/>
    </source>
</evidence>
<evidence type="ECO:0000256" key="8">
    <source>
        <dbReference type="ARBA" id="ARBA00022741"/>
    </source>
</evidence>
<dbReference type="PROSITE" id="PS00107">
    <property type="entry name" value="PROTEIN_KINASE_ATP"/>
    <property type="match status" value="1"/>
</dbReference>
<dbReference type="SMART" id="SM00220">
    <property type="entry name" value="S_TKc"/>
    <property type="match status" value="1"/>
</dbReference>
<evidence type="ECO:0000256" key="14">
    <source>
        <dbReference type="PROSITE-ProRule" id="PRU10141"/>
    </source>
</evidence>
<dbReference type="GO" id="GO:0005524">
    <property type="term" value="F:ATP binding"/>
    <property type="evidence" value="ECO:0007669"/>
    <property type="project" value="UniProtKB-UniRule"/>
</dbReference>
<keyword evidence="10 14" id="KW-0067">ATP-binding</keyword>
<evidence type="ECO:0000256" key="9">
    <source>
        <dbReference type="ARBA" id="ARBA00022777"/>
    </source>
</evidence>
<feature type="region of interest" description="Disordered" evidence="15">
    <location>
        <begin position="84"/>
        <end position="119"/>
    </location>
</feature>
<dbReference type="InterPro" id="IPR000719">
    <property type="entry name" value="Prot_kinase_dom"/>
</dbReference>
<dbReference type="FunFam" id="1.10.510.10:FF:000156">
    <property type="entry name" value="Serine/threonine-protein kinase SIK3 homolog"/>
    <property type="match status" value="1"/>
</dbReference>
<comment type="catalytic activity">
    <reaction evidence="13">
        <text>L-seryl-[protein] + ATP = O-phospho-L-seryl-[protein] + ADP + H(+)</text>
        <dbReference type="Rhea" id="RHEA:17989"/>
        <dbReference type="Rhea" id="RHEA-COMP:9863"/>
        <dbReference type="Rhea" id="RHEA-COMP:11604"/>
        <dbReference type="ChEBI" id="CHEBI:15378"/>
        <dbReference type="ChEBI" id="CHEBI:29999"/>
        <dbReference type="ChEBI" id="CHEBI:30616"/>
        <dbReference type="ChEBI" id="CHEBI:83421"/>
        <dbReference type="ChEBI" id="CHEBI:456216"/>
        <dbReference type="EC" id="2.7.11.1"/>
    </reaction>
</comment>
<dbReference type="PROSITE" id="PS50011">
    <property type="entry name" value="PROTEIN_KINASE_DOM"/>
    <property type="match status" value="1"/>
</dbReference>
<comment type="similarity">
    <text evidence="2">Belongs to the protein kinase superfamily. CAMK Ser/Thr protein kinase family. SNF1 subfamily.</text>
</comment>
<evidence type="ECO:0000259" key="16">
    <source>
        <dbReference type="PROSITE" id="PS50011"/>
    </source>
</evidence>
<dbReference type="InterPro" id="IPR049508">
    <property type="entry name" value="MARK1-4_cat"/>
</dbReference>
<feature type="compositionally biased region" description="Pro residues" evidence="15">
    <location>
        <begin position="106"/>
        <end position="115"/>
    </location>
</feature>
<dbReference type="GO" id="GO:0046872">
    <property type="term" value="F:metal ion binding"/>
    <property type="evidence" value="ECO:0007669"/>
    <property type="project" value="UniProtKB-KW"/>
</dbReference>
<dbReference type="GO" id="GO:0000226">
    <property type="term" value="P:microtubule cytoskeleton organization"/>
    <property type="evidence" value="ECO:0007669"/>
    <property type="project" value="TreeGrafter"/>
</dbReference>
<evidence type="ECO:0000256" key="4">
    <source>
        <dbReference type="ARBA" id="ARBA00022527"/>
    </source>
</evidence>
<dbReference type="STRING" id="43041.A0A182KA53"/>
<dbReference type="SUPFAM" id="SSF56112">
    <property type="entry name" value="Protein kinase-like (PK-like)"/>
    <property type="match status" value="1"/>
</dbReference>
<evidence type="ECO:0000256" key="5">
    <source>
        <dbReference type="ARBA" id="ARBA00022553"/>
    </source>
</evidence>
<keyword evidence="18" id="KW-1185">Reference proteome</keyword>
<feature type="region of interest" description="Disordered" evidence="15">
    <location>
        <begin position="196"/>
        <end position="218"/>
    </location>
</feature>
<evidence type="ECO:0000256" key="13">
    <source>
        <dbReference type="ARBA" id="ARBA00048679"/>
    </source>
</evidence>
<dbReference type="Pfam" id="PF00069">
    <property type="entry name" value="Pkinase"/>
    <property type="match status" value="1"/>
</dbReference>
<evidence type="ECO:0000256" key="1">
    <source>
        <dbReference type="ARBA" id="ARBA00001946"/>
    </source>
</evidence>
<dbReference type="EC" id="2.7.11.1" evidence="3"/>
<proteinExistence type="inferred from homology"/>
<evidence type="ECO:0000256" key="7">
    <source>
        <dbReference type="ARBA" id="ARBA00022723"/>
    </source>
</evidence>
<keyword evidence="6" id="KW-0808">Transferase</keyword>
<reference evidence="18" key="1">
    <citation type="submission" date="2013-03" db="EMBL/GenBank/DDBJ databases">
        <title>The Genome Sequence of Anopheles christyi ACHKN1017.</title>
        <authorList>
            <consortium name="The Broad Institute Genomics Platform"/>
            <person name="Neafsey D.E."/>
            <person name="Besansky N."/>
            <person name="Walker B."/>
            <person name="Young S.K."/>
            <person name="Zeng Q."/>
            <person name="Gargeya S."/>
            <person name="Fitzgerald M."/>
            <person name="Haas B."/>
            <person name="Abouelleil A."/>
            <person name="Allen A.W."/>
            <person name="Alvarado L."/>
            <person name="Arachchi H.M."/>
            <person name="Berlin A.M."/>
            <person name="Chapman S.B."/>
            <person name="Gainer-Dewar J."/>
            <person name="Goldberg J."/>
            <person name="Griggs A."/>
            <person name="Gujja S."/>
            <person name="Hansen M."/>
            <person name="Howarth C."/>
            <person name="Imamovic A."/>
            <person name="Ireland A."/>
            <person name="Larimer J."/>
            <person name="McCowan C."/>
            <person name="Murphy C."/>
            <person name="Pearson M."/>
            <person name="Poon T.W."/>
            <person name="Priest M."/>
            <person name="Roberts A."/>
            <person name="Saif S."/>
            <person name="Shea T."/>
            <person name="Sisk P."/>
            <person name="Sykes S."/>
            <person name="Wortman J."/>
            <person name="Nusbaum C."/>
            <person name="Birren B."/>
        </authorList>
    </citation>
    <scope>NUCLEOTIDE SEQUENCE [LARGE SCALE GENOMIC DNA]</scope>
    <source>
        <strain evidence="18">ACHKN1017</strain>
    </source>
</reference>
<keyword evidence="5" id="KW-0597">Phosphoprotein</keyword>
<dbReference type="Gene3D" id="1.10.510.10">
    <property type="entry name" value="Transferase(Phosphotransferase) domain 1"/>
    <property type="match status" value="1"/>
</dbReference>
<dbReference type="InterPro" id="IPR008271">
    <property type="entry name" value="Ser/Thr_kinase_AS"/>
</dbReference>
<keyword evidence="8 14" id="KW-0547">Nucleotide-binding</keyword>
<dbReference type="PANTHER" id="PTHR24346">
    <property type="entry name" value="MAP/MICROTUBULE AFFINITY-REGULATING KINASE"/>
    <property type="match status" value="1"/>
</dbReference>
<feature type="compositionally biased region" description="Low complexity" evidence="15">
    <location>
        <begin position="28"/>
        <end position="46"/>
    </location>
</feature>
<dbReference type="InterPro" id="IPR011009">
    <property type="entry name" value="Kinase-like_dom_sf"/>
</dbReference>
<accession>A0A182KA53</accession>
<evidence type="ECO:0000256" key="6">
    <source>
        <dbReference type="ARBA" id="ARBA00022679"/>
    </source>
</evidence>
<keyword evidence="7" id="KW-0479">Metal-binding</keyword>